<feature type="compositionally biased region" description="Low complexity" evidence="1">
    <location>
        <begin position="1"/>
        <end position="14"/>
    </location>
</feature>
<feature type="region of interest" description="Disordered" evidence="1">
    <location>
        <begin position="1"/>
        <end position="55"/>
    </location>
</feature>
<comment type="caution">
    <text evidence="2">The sequence shown here is derived from an EMBL/GenBank/DDBJ whole genome shotgun (WGS) entry which is preliminary data.</text>
</comment>
<gene>
    <name evidence="2" type="ORF">BZL30_4552</name>
</gene>
<accession>A0A1V3X4P3</accession>
<dbReference type="AlphaFoldDB" id="A0A1V3X4P3"/>
<feature type="compositionally biased region" description="Basic and acidic residues" evidence="1">
    <location>
        <begin position="16"/>
        <end position="27"/>
    </location>
</feature>
<reference evidence="2 3" key="1">
    <citation type="submission" date="2017-02" db="EMBL/GenBank/DDBJ databases">
        <title>Complete genome sequences of Mycobacterium kansasii strains isolated from rhesus macaques.</title>
        <authorList>
            <person name="Panda A."/>
            <person name="Nagaraj S."/>
            <person name="Zhao X."/>
            <person name="Tettelin H."/>
            <person name="Detolla L.J."/>
        </authorList>
    </citation>
    <scope>NUCLEOTIDE SEQUENCE [LARGE SCALE GENOMIC DNA]</scope>
    <source>
        <strain evidence="2 3">11-3813</strain>
    </source>
</reference>
<evidence type="ECO:0000256" key="1">
    <source>
        <dbReference type="SAM" id="MobiDB-lite"/>
    </source>
</evidence>
<protein>
    <submittedName>
        <fullName evidence="2">Uncharacterized protein</fullName>
    </submittedName>
</protein>
<dbReference type="Proteomes" id="UP000189229">
    <property type="component" value="Unassembled WGS sequence"/>
</dbReference>
<sequence length="55" mass="5862">MPLTATAAAGMAGAFTRREPPDQRDFIDGEVIDVIDGEPPTLPQARIPDQASPRT</sequence>
<organism evidence="2 3">
    <name type="scientific">Mycobacterium kansasii</name>
    <dbReference type="NCBI Taxonomy" id="1768"/>
    <lineage>
        <taxon>Bacteria</taxon>
        <taxon>Bacillati</taxon>
        <taxon>Actinomycetota</taxon>
        <taxon>Actinomycetes</taxon>
        <taxon>Mycobacteriales</taxon>
        <taxon>Mycobacteriaceae</taxon>
        <taxon>Mycobacterium</taxon>
    </lineage>
</organism>
<name>A0A1V3X4P3_MYCKA</name>
<evidence type="ECO:0000313" key="2">
    <source>
        <dbReference type="EMBL" id="OOK74072.1"/>
    </source>
</evidence>
<dbReference type="EMBL" id="MVBM01000004">
    <property type="protein sequence ID" value="OOK74072.1"/>
    <property type="molecule type" value="Genomic_DNA"/>
</dbReference>
<evidence type="ECO:0000313" key="3">
    <source>
        <dbReference type="Proteomes" id="UP000189229"/>
    </source>
</evidence>
<proteinExistence type="predicted"/>